<protein>
    <recommendedName>
        <fullName evidence="2">Ricin B lectin domain-containing protein</fullName>
    </recommendedName>
</protein>
<keyword evidence="1" id="KW-0732">Signal</keyword>
<dbReference type="SUPFAM" id="SSF50370">
    <property type="entry name" value="Ricin B-like lectins"/>
    <property type="match status" value="1"/>
</dbReference>
<evidence type="ECO:0000313" key="3">
    <source>
        <dbReference type="EMBL" id="CAL1702907.1"/>
    </source>
</evidence>
<name>A0ABP1D735_9APHY</name>
<feature type="signal peptide" evidence="1">
    <location>
        <begin position="1"/>
        <end position="22"/>
    </location>
</feature>
<dbReference type="EMBL" id="OZ037945">
    <property type="protein sequence ID" value="CAL1702907.1"/>
    <property type="molecule type" value="Genomic_DNA"/>
</dbReference>
<organism evidence="3 4">
    <name type="scientific">Somion occarium</name>
    <dbReference type="NCBI Taxonomy" id="3059160"/>
    <lineage>
        <taxon>Eukaryota</taxon>
        <taxon>Fungi</taxon>
        <taxon>Dikarya</taxon>
        <taxon>Basidiomycota</taxon>
        <taxon>Agaricomycotina</taxon>
        <taxon>Agaricomycetes</taxon>
        <taxon>Polyporales</taxon>
        <taxon>Cerrenaceae</taxon>
        <taxon>Somion</taxon>
    </lineage>
</organism>
<gene>
    <name evidence="3" type="ORF">GFSPODELE1_LOCUS4301</name>
</gene>
<dbReference type="Proteomes" id="UP001497453">
    <property type="component" value="Chromosome 2"/>
</dbReference>
<proteinExistence type="predicted"/>
<reference evidence="4" key="1">
    <citation type="submission" date="2024-04" db="EMBL/GenBank/DDBJ databases">
        <authorList>
            <person name="Shaw F."/>
            <person name="Minotto A."/>
        </authorList>
    </citation>
    <scope>NUCLEOTIDE SEQUENCE [LARGE SCALE GENOMIC DNA]</scope>
</reference>
<feature type="domain" description="Ricin B lectin" evidence="2">
    <location>
        <begin position="33"/>
        <end position="93"/>
    </location>
</feature>
<feature type="chain" id="PRO_5045634135" description="Ricin B lectin domain-containing protein" evidence="1">
    <location>
        <begin position="23"/>
        <end position="166"/>
    </location>
</feature>
<dbReference type="InterPro" id="IPR000772">
    <property type="entry name" value="Ricin_B_lectin"/>
</dbReference>
<keyword evidence="4" id="KW-1185">Reference proteome</keyword>
<dbReference type="Pfam" id="PF14200">
    <property type="entry name" value="RicinB_lectin_2"/>
    <property type="match status" value="1"/>
</dbReference>
<dbReference type="InterPro" id="IPR035992">
    <property type="entry name" value="Ricin_B-like_lectins"/>
</dbReference>
<dbReference type="Gene3D" id="2.80.10.50">
    <property type="match status" value="1"/>
</dbReference>
<evidence type="ECO:0000259" key="2">
    <source>
        <dbReference type="Pfam" id="PF14200"/>
    </source>
</evidence>
<evidence type="ECO:0000313" key="4">
    <source>
        <dbReference type="Proteomes" id="UP001497453"/>
    </source>
</evidence>
<sequence>MIVNTLAALAVLSVALSNSAAAAPSAIQGLPPSGSYRIQNLATGLYIDDKDRKQNAGTPVIVQILNNPTTSNQEWRVDIFGGNVATLQSNAGNSGVIVNLSNLLLELNPTMQTEFQIDPAPGGFTICGWPNPGGIGCLTSPSTPVTQIPVQGPTGADNQIWMFHPV</sequence>
<accession>A0ABP1D735</accession>
<evidence type="ECO:0000256" key="1">
    <source>
        <dbReference type="SAM" id="SignalP"/>
    </source>
</evidence>